<keyword evidence="1" id="KW-1133">Transmembrane helix</keyword>
<name>A0A934QB85_9MICO</name>
<evidence type="ECO:0000313" key="3">
    <source>
        <dbReference type="Proteomes" id="UP000618733"/>
    </source>
</evidence>
<keyword evidence="1" id="KW-0472">Membrane</keyword>
<dbReference type="EMBL" id="JAEHOI010000002">
    <property type="protein sequence ID" value="MBK0420943.1"/>
    <property type="molecule type" value="Genomic_DNA"/>
</dbReference>
<dbReference type="AlphaFoldDB" id="A0A934QB85"/>
<organism evidence="2 3">
    <name type="scientific">Leucobacter edaphi</name>
    <dbReference type="NCBI Taxonomy" id="2796472"/>
    <lineage>
        <taxon>Bacteria</taxon>
        <taxon>Bacillati</taxon>
        <taxon>Actinomycetota</taxon>
        <taxon>Actinomycetes</taxon>
        <taxon>Micrococcales</taxon>
        <taxon>Microbacteriaceae</taxon>
        <taxon>Leucobacter</taxon>
    </lineage>
</organism>
<feature type="transmembrane region" description="Helical" evidence="1">
    <location>
        <begin position="39"/>
        <end position="58"/>
    </location>
</feature>
<gene>
    <name evidence="2" type="ORF">JD292_02455</name>
</gene>
<evidence type="ECO:0000256" key="1">
    <source>
        <dbReference type="SAM" id="Phobius"/>
    </source>
</evidence>
<reference evidence="2" key="1">
    <citation type="submission" date="2020-12" db="EMBL/GenBank/DDBJ databases">
        <title>Leucobacter sp. CAS2, isolated from Chromium sludge.</title>
        <authorList>
            <person name="Xu Z."/>
        </authorList>
    </citation>
    <scope>NUCLEOTIDE SEQUENCE</scope>
    <source>
        <strain evidence="2">CSA2</strain>
    </source>
</reference>
<proteinExistence type="predicted"/>
<keyword evidence="1" id="KW-0812">Transmembrane</keyword>
<comment type="caution">
    <text evidence="2">The sequence shown here is derived from an EMBL/GenBank/DDBJ whole genome shotgun (WGS) entry which is preliminary data.</text>
</comment>
<protein>
    <submittedName>
        <fullName evidence="2">Uncharacterized protein</fullName>
    </submittedName>
</protein>
<keyword evidence="3" id="KW-1185">Reference proteome</keyword>
<accession>A0A934QB85</accession>
<dbReference type="RefSeq" id="WP_200131145.1">
    <property type="nucleotide sequence ID" value="NZ_JAEHOI010000002.1"/>
</dbReference>
<dbReference type="Proteomes" id="UP000618733">
    <property type="component" value="Unassembled WGS sequence"/>
</dbReference>
<evidence type="ECO:0000313" key="2">
    <source>
        <dbReference type="EMBL" id="MBK0420943.1"/>
    </source>
</evidence>
<feature type="transmembrane region" description="Helical" evidence="1">
    <location>
        <begin position="12"/>
        <end position="33"/>
    </location>
</feature>
<sequence>MPGKRRREPRYFLWLGIILFLVGGALAVGSAMAGPVSPIGIVVPFSLAALGVGFLWHWRTERSQRPPGPGDP</sequence>